<proteinExistence type="predicted"/>
<dbReference type="Gene3D" id="1.10.10.10">
    <property type="entry name" value="Winged helix-like DNA-binding domain superfamily/Winged helix DNA-binding domain"/>
    <property type="match status" value="1"/>
</dbReference>
<dbReference type="PANTHER" id="PTHR33164">
    <property type="entry name" value="TRANSCRIPTIONAL REGULATOR, MARR FAMILY"/>
    <property type="match status" value="1"/>
</dbReference>
<dbReference type="InterPro" id="IPR036388">
    <property type="entry name" value="WH-like_DNA-bd_sf"/>
</dbReference>
<feature type="domain" description="HTH marR-type" evidence="2">
    <location>
        <begin position="6"/>
        <end position="138"/>
    </location>
</feature>
<dbReference type="RefSeq" id="WP_128218919.1">
    <property type="nucleotide sequence ID" value="NZ_RBZY01000081.1"/>
</dbReference>
<evidence type="ECO:0000256" key="1">
    <source>
        <dbReference type="SAM" id="MobiDB-lite"/>
    </source>
</evidence>
<evidence type="ECO:0000313" key="4">
    <source>
        <dbReference type="Proteomes" id="UP000285970"/>
    </source>
</evidence>
<accession>A0A443J5M4</accession>
<dbReference type="InterPro" id="IPR039422">
    <property type="entry name" value="MarR/SlyA-like"/>
</dbReference>
<dbReference type="Proteomes" id="UP000285970">
    <property type="component" value="Unassembled WGS sequence"/>
</dbReference>
<feature type="region of interest" description="Disordered" evidence="1">
    <location>
        <begin position="143"/>
        <end position="164"/>
    </location>
</feature>
<dbReference type="SMART" id="SM00347">
    <property type="entry name" value="HTH_MARR"/>
    <property type="match status" value="1"/>
</dbReference>
<dbReference type="GO" id="GO:0003700">
    <property type="term" value="F:DNA-binding transcription factor activity"/>
    <property type="evidence" value="ECO:0007669"/>
    <property type="project" value="InterPro"/>
</dbReference>
<dbReference type="OrthoDB" id="8635520at2"/>
<dbReference type="InterPro" id="IPR036390">
    <property type="entry name" value="WH_DNA-bd_sf"/>
</dbReference>
<sequence length="164" mass="17515">MPFDPHHPVLIACRQLGAAFDSRDAEIAHALGVTRNELRLLNLLEDGPRPQVSVAGVLGLSRSAVTSIADSLTERRLIERSPSTEDRRVKLLSLTPAVWGVLAQHYRPGGERVIEAIASDFPEDAAAALAETLSAIAAAIHPSLVTPSPPRDPRGMSPSARPEP</sequence>
<dbReference type="SUPFAM" id="SSF46785">
    <property type="entry name" value="Winged helix' DNA-binding domain"/>
    <property type="match status" value="1"/>
</dbReference>
<name>A0A443J5M4_9MICO</name>
<reference evidence="3 4" key="1">
    <citation type="journal article" date="2018" name="Front. Microbiol.">
        <title>Novel Insights Into Bacterial Dimethylsulfoniopropionate Catabolism in the East China Sea.</title>
        <authorList>
            <person name="Liu J."/>
            <person name="Liu J."/>
            <person name="Zhang S.H."/>
            <person name="Liang J."/>
            <person name="Lin H."/>
            <person name="Song D."/>
            <person name="Yang G.P."/>
            <person name="Todd J.D."/>
            <person name="Zhang X.H."/>
        </authorList>
    </citation>
    <scope>NUCLEOTIDE SEQUENCE [LARGE SCALE GENOMIC DNA]</scope>
    <source>
        <strain evidence="3 4">ZYFD042</strain>
    </source>
</reference>
<dbReference type="GO" id="GO:0006950">
    <property type="term" value="P:response to stress"/>
    <property type="evidence" value="ECO:0007669"/>
    <property type="project" value="TreeGrafter"/>
</dbReference>
<dbReference type="EMBL" id="RBZY01000081">
    <property type="protein sequence ID" value="RWR15828.1"/>
    <property type="molecule type" value="Genomic_DNA"/>
</dbReference>
<dbReference type="AlphaFoldDB" id="A0A443J5M4"/>
<dbReference type="Pfam" id="PF12802">
    <property type="entry name" value="MarR_2"/>
    <property type="match status" value="1"/>
</dbReference>
<gene>
    <name evidence="3" type="ORF">D8Y23_15220</name>
</gene>
<dbReference type="InterPro" id="IPR000835">
    <property type="entry name" value="HTH_MarR-typ"/>
</dbReference>
<organism evidence="3 4">
    <name type="scientific">Microbacterium enclense</name>
    <dbReference type="NCBI Taxonomy" id="993073"/>
    <lineage>
        <taxon>Bacteria</taxon>
        <taxon>Bacillati</taxon>
        <taxon>Actinomycetota</taxon>
        <taxon>Actinomycetes</taxon>
        <taxon>Micrococcales</taxon>
        <taxon>Microbacteriaceae</taxon>
        <taxon>Microbacterium</taxon>
    </lineage>
</organism>
<comment type="caution">
    <text evidence="3">The sequence shown here is derived from an EMBL/GenBank/DDBJ whole genome shotgun (WGS) entry which is preliminary data.</text>
</comment>
<evidence type="ECO:0000259" key="2">
    <source>
        <dbReference type="PROSITE" id="PS50995"/>
    </source>
</evidence>
<protein>
    <submittedName>
        <fullName evidence="3">MarR family transcriptional regulator</fullName>
    </submittedName>
</protein>
<evidence type="ECO:0000313" key="3">
    <source>
        <dbReference type="EMBL" id="RWR15828.1"/>
    </source>
</evidence>
<dbReference type="PANTHER" id="PTHR33164:SF43">
    <property type="entry name" value="HTH-TYPE TRANSCRIPTIONAL REPRESSOR YETL"/>
    <property type="match status" value="1"/>
</dbReference>
<dbReference type="PROSITE" id="PS50995">
    <property type="entry name" value="HTH_MARR_2"/>
    <property type="match status" value="1"/>
</dbReference>